<dbReference type="AlphaFoldDB" id="A0A1D6PDA5"/>
<gene>
    <name evidence="3" type="primary">LOC103639288</name>
    <name evidence="2" type="ORF">ZEAMMB73_Zm00001d047767</name>
</gene>
<evidence type="ECO:0007829" key="5">
    <source>
        <dbReference type="PeptideAtlas" id="A0A1D6PDA5"/>
    </source>
</evidence>
<evidence type="ECO:0000259" key="1">
    <source>
        <dbReference type="Pfam" id="PF25829"/>
    </source>
</evidence>
<dbReference type="EnsemblPlants" id="Zm00001eb397300_T002">
    <property type="protein sequence ID" value="Zm00001eb397300_P002"/>
    <property type="gene ID" value="Zm00001eb397300"/>
</dbReference>
<organism evidence="2">
    <name type="scientific">Zea mays</name>
    <name type="common">Maize</name>
    <dbReference type="NCBI Taxonomy" id="4577"/>
    <lineage>
        <taxon>Eukaryota</taxon>
        <taxon>Viridiplantae</taxon>
        <taxon>Streptophyta</taxon>
        <taxon>Embryophyta</taxon>
        <taxon>Tracheophyta</taxon>
        <taxon>Spermatophyta</taxon>
        <taxon>Magnoliopsida</taxon>
        <taxon>Liliopsida</taxon>
        <taxon>Poales</taxon>
        <taxon>Poaceae</taxon>
        <taxon>PACMAD clade</taxon>
        <taxon>Panicoideae</taxon>
        <taxon>Andropogonodae</taxon>
        <taxon>Andropogoneae</taxon>
        <taxon>Tripsacinae</taxon>
        <taxon>Zea</taxon>
    </lineage>
</organism>
<evidence type="ECO:0000313" key="3">
    <source>
        <dbReference type="EnsemblPlants" id="Zm00001eb397300_P002"/>
    </source>
</evidence>
<keyword evidence="4" id="KW-1185">Reference proteome</keyword>
<keyword evidence="5" id="KW-1267">Proteomics identification</keyword>
<dbReference type="ExpressionAtlas" id="A0A1D6PDA5">
    <property type="expression patterns" value="baseline and differential"/>
</dbReference>
<accession>A0A1D6PDA5</accession>
<reference evidence="3" key="4">
    <citation type="submission" date="2021-05" db="UniProtKB">
        <authorList>
            <consortium name="EnsemblPlants"/>
        </authorList>
    </citation>
    <scope>IDENTIFICATION</scope>
    <source>
        <strain evidence="3">cv. B73</strain>
    </source>
</reference>
<dbReference type="EMBL" id="CM000785">
    <property type="protein sequence ID" value="AQL07559.1"/>
    <property type="molecule type" value="Genomic_DNA"/>
</dbReference>
<dbReference type="Gramene" id="Zm00001eb397300_T002">
    <property type="protein sequence ID" value="Zm00001eb397300_P002"/>
    <property type="gene ID" value="Zm00001eb397300"/>
</dbReference>
<reference evidence="4" key="1">
    <citation type="journal article" date="2009" name="Science">
        <title>The B73 maize genome: complexity, diversity, and dynamics.</title>
        <authorList>
            <person name="Schnable P.S."/>
            <person name="Ware D."/>
            <person name="Fulton R.S."/>
            <person name="Stein J.C."/>
            <person name="Wei F."/>
            <person name="Pasternak S."/>
            <person name="Liang C."/>
            <person name="Zhang J."/>
            <person name="Fulton L."/>
            <person name="Graves T.A."/>
            <person name="Minx P."/>
            <person name="Reily A.D."/>
            <person name="Courtney L."/>
            <person name="Kruchowski S.S."/>
            <person name="Tomlinson C."/>
            <person name="Strong C."/>
            <person name="Delehaunty K."/>
            <person name="Fronick C."/>
            <person name="Courtney B."/>
            <person name="Rock S.M."/>
            <person name="Belter E."/>
            <person name="Du F."/>
            <person name="Kim K."/>
            <person name="Abbott R.M."/>
            <person name="Cotton M."/>
            <person name="Levy A."/>
            <person name="Marchetto P."/>
            <person name="Ochoa K."/>
            <person name="Jackson S.M."/>
            <person name="Gillam B."/>
            <person name="Chen W."/>
            <person name="Yan L."/>
            <person name="Higginbotham J."/>
            <person name="Cardenas M."/>
            <person name="Waligorski J."/>
            <person name="Applebaum E."/>
            <person name="Phelps L."/>
            <person name="Falcone J."/>
            <person name="Kanchi K."/>
            <person name="Thane T."/>
            <person name="Scimone A."/>
            <person name="Thane N."/>
            <person name="Henke J."/>
            <person name="Wang T."/>
            <person name="Ruppert J."/>
            <person name="Shah N."/>
            <person name="Rotter K."/>
            <person name="Hodges J."/>
            <person name="Ingenthron E."/>
            <person name="Cordes M."/>
            <person name="Kohlberg S."/>
            <person name="Sgro J."/>
            <person name="Delgado B."/>
            <person name="Mead K."/>
            <person name="Chinwalla A."/>
            <person name="Leonard S."/>
            <person name="Crouse K."/>
            <person name="Collura K."/>
            <person name="Kudrna D."/>
            <person name="Currie J."/>
            <person name="He R."/>
            <person name="Angelova A."/>
            <person name="Rajasekar S."/>
            <person name="Mueller T."/>
            <person name="Lomeli R."/>
            <person name="Scara G."/>
            <person name="Ko A."/>
            <person name="Delaney K."/>
            <person name="Wissotski M."/>
            <person name="Lopez G."/>
            <person name="Campos D."/>
            <person name="Braidotti M."/>
            <person name="Ashley E."/>
            <person name="Golser W."/>
            <person name="Kim H."/>
            <person name="Lee S."/>
            <person name="Lin J."/>
            <person name="Dujmic Z."/>
            <person name="Kim W."/>
            <person name="Talag J."/>
            <person name="Zuccolo A."/>
            <person name="Fan C."/>
            <person name="Sebastian A."/>
            <person name="Kramer M."/>
            <person name="Spiegel L."/>
            <person name="Nascimento L."/>
            <person name="Zutavern T."/>
            <person name="Miller B."/>
            <person name="Ambroise C."/>
            <person name="Muller S."/>
            <person name="Spooner W."/>
            <person name="Narechania A."/>
            <person name="Ren L."/>
            <person name="Wei S."/>
            <person name="Kumari S."/>
            <person name="Faga B."/>
            <person name="Levy M.J."/>
            <person name="McMahan L."/>
            <person name="Van Buren P."/>
            <person name="Vaughn M.W."/>
            <person name="Ying K."/>
            <person name="Yeh C.-T."/>
            <person name="Emrich S.J."/>
            <person name="Jia Y."/>
            <person name="Kalyanaraman A."/>
            <person name="Hsia A.-P."/>
            <person name="Barbazuk W.B."/>
            <person name="Baucom R.S."/>
            <person name="Brutnell T.P."/>
            <person name="Carpita N.C."/>
            <person name="Chaparro C."/>
            <person name="Chia J.-M."/>
            <person name="Deragon J.-M."/>
            <person name="Estill J.C."/>
            <person name="Fu Y."/>
            <person name="Jeddeloh J.A."/>
            <person name="Han Y."/>
            <person name="Lee H."/>
            <person name="Li P."/>
            <person name="Lisch D.R."/>
            <person name="Liu S."/>
            <person name="Liu Z."/>
            <person name="Nagel D.H."/>
            <person name="McCann M.C."/>
            <person name="SanMiguel P."/>
            <person name="Myers A.M."/>
            <person name="Nettleton D."/>
            <person name="Nguyen J."/>
            <person name="Penning B.W."/>
            <person name="Ponnala L."/>
            <person name="Schneider K.L."/>
            <person name="Schwartz D.C."/>
            <person name="Sharma A."/>
            <person name="Soderlund C."/>
            <person name="Springer N.M."/>
            <person name="Sun Q."/>
            <person name="Wang H."/>
            <person name="Waterman M."/>
            <person name="Westerman R."/>
            <person name="Wolfgruber T.K."/>
            <person name="Yang L."/>
            <person name="Yu Y."/>
            <person name="Zhang L."/>
            <person name="Zhou S."/>
            <person name="Zhu Q."/>
            <person name="Bennetzen J.L."/>
            <person name="Dawe R.K."/>
            <person name="Jiang J."/>
            <person name="Jiang N."/>
            <person name="Presting G.G."/>
            <person name="Wessler S.R."/>
            <person name="Aluru S."/>
            <person name="Martienssen R.A."/>
            <person name="Clifton S.W."/>
            <person name="McCombie W.R."/>
            <person name="Wing R.A."/>
            <person name="Wilson R.K."/>
        </authorList>
    </citation>
    <scope>NUCLEOTIDE SEQUENCE [LARGE SCALE GENOMIC DNA]</scope>
    <source>
        <strain evidence="4">cv. B73</strain>
    </source>
</reference>
<sequence length="165" mass="19054">MRWPLAISTRRRPLLFVLLIALYTIPRTFSSRLVTLDTVEIFTTHEWFAKPTVAFRCNGANKTYLPDVTEAHTPYTFKGEESWQSFQKRNASDVVCMRRAHLSLMLSLMNGRCVRVISRAENTPALRKASSMQHSYAQTALPLLDMETLDQAKIWKLRRHLLLSS</sequence>
<name>A0A1D6PDA5_MAIZE</name>
<dbReference type="PANTHER" id="PTHR33780:SF3">
    <property type="entry name" value="EXPRESSED PROTEIN"/>
    <property type="match status" value="1"/>
</dbReference>
<reference evidence="3" key="3">
    <citation type="submission" date="2019-07" db="EMBL/GenBank/DDBJ databases">
        <authorList>
            <person name="Seetharam A."/>
            <person name="Woodhouse M."/>
            <person name="Cannon E."/>
        </authorList>
    </citation>
    <scope>NUCLEOTIDE SEQUENCE [LARGE SCALE GENOMIC DNA]</scope>
    <source>
        <strain evidence="3">cv. B73</strain>
    </source>
</reference>
<evidence type="ECO:0000313" key="4">
    <source>
        <dbReference type="Proteomes" id="UP000007305"/>
    </source>
</evidence>
<proteinExistence type="evidence at protein level"/>
<dbReference type="Pfam" id="PF25829">
    <property type="entry name" value="DUF7953"/>
    <property type="match status" value="1"/>
</dbReference>
<protein>
    <recommendedName>
        <fullName evidence="1">DUF7953 domain-containing protein</fullName>
    </recommendedName>
</protein>
<dbReference type="OrthoDB" id="2014701at2759"/>
<feature type="domain" description="DUF7953" evidence="1">
    <location>
        <begin position="32"/>
        <end position="88"/>
    </location>
</feature>
<dbReference type="Proteomes" id="UP000007305">
    <property type="component" value="Chromosome 9"/>
</dbReference>
<dbReference type="PANTHER" id="PTHR33780">
    <property type="entry name" value="EXPRESSED PROTEIN"/>
    <property type="match status" value="1"/>
</dbReference>
<evidence type="ECO:0000313" key="2">
    <source>
        <dbReference type="EMBL" id="AQL07559.1"/>
    </source>
</evidence>
<dbReference type="InterPro" id="IPR057713">
    <property type="entry name" value="DUF7953"/>
</dbReference>
<reference evidence="2" key="2">
    <citation type="submission" date="2015-12" db="EMBL/GenBank/DDBJ databases">
        <title>Update maize B73 reference genome by single molecule sequencing technologies.</title>
        <authorList>
            <consortium name="Maize Genome Sequencing Project"/>
            <person name="Ware D."/>
        </authorList>
    </citation>
    <scope>NUCLEOTIDE SEQUENCE</scope>
    <source>
        <tissue evidence="2">Seedling</tissue>
    </source>
</reference>